<evidence type="ECO:0000313" key="4">
    <source>
        <dbReference type="Proteomes" id="UP000007875"/>
    </source>
</evidence>
<dbReference type="OMA" id="QAMIPVQ"/>
<reference evidence="3" key="3">
    <citation type="submission" date="2025-09" db="UniProtKB">
        <authorList>
            <consortium name="Ensembl"/>
        </authorList>
    </citation>
    <scope>IDENTIFICATION</scope>
</reference>
<dbReference type="Proteomes" id="UP000007875">
    <property type="component" value="Unassembled WGS sequence"/>
</dbReference>
<keyword evidence="4" id="KW-1185">Reference proteome</keyword>
<organism evidence="3 4">
    <name type="scientific">Ciona savignyi</name>
    <name type="common">Pacific transparent sea squirt</name>
    <dbReference type="NCBI Taxonomy" id="51511"/>
    <lineage>
        <taxon>Eukaryota</taxon>
        <taxon>Metazoa</taxon>
        <taxon>Chordata</taxon>
        <taxon>Tunicata</taxon>
        <taxon>Ascidiacea</taxon>
        <taxon>Phlebobranchia</taxon>
        <taxon>Cionidae</taxon>
        <taxon>Ciona</taxon>
    </lineage>
</organism>
<evidence type="ECO:0000313" key="3">
    <source>
        <dbReference type="Ensembl" id="ENSCSAVP00000007537.1"/>
    </source>
</evidence>
<dbReference type="AlphaFoldDB" id="H2YQC9"/>
<dbReference type="STRING" id="51511.ENSCSAVP00000007537"/>
<name>H2YQC9_CIOSA</name>
<reference evidence="4" key="1">
    <citation type="submission" date="2003-08" db="EMBL/GenBank/DDBJ databases">
        <authorList>
            <person name="Birren B."/>
            <person name="Nusbaum C."/>
            <person name="Abebe A."/>
            <person name="Abouelleil A."/>
            <person name="Adekoya E."/>
            <person name="Ait-zahra M."/>
            <person name="Allen N."/>
            <person name="Allen T."/>
            <person name="An P."/>
            <person name="Anderson M."/>
            <person name="Anderson S."/>
            <person name="Arachchi H."/>
            <person name="Armbruster J."/>
            <person name="Bachantsang P."/>
            <person name="Baldwin J."/>
            <person name="Barry A."/>
            <person name="Bayul T."/>
            <person name="Blitshsteyn B."/>
            <person name="Bloom T."/>
            <person name="Blye J."/>
            <person name="Boguslavskiy L."/>
            <person name="Borowsky M."/>
            <person name="Boukhgalter B."/>
            <person name="Brunache A."/>
            <person name="Butler J."/>
            <person name="Calixte N."/>
            <person name="Calvo S."/>
            <person name="Camarata J."/>
            <person name="Campo K."/>
            <person name="Chang J."/>
            <person name="Cheshatsang Y."/>
            <person name="Citroen M."/>
            <person name="Collymore A."/>
            <person name="Considine T."/>
            <person name="Cook A."/>
            <person name="Cooke P."/>
            <person name="Corum B."/>
            <person name="Cuomo C."/>
            <person name="David R."/>
            <person name="Dawoe T."/>
            <person name="Degray S."/>
            <person name="Dodge S."/>
            <person name="Dooley K."/>
            <person name="Dorje P."/>
            <person name="Dorjee K."/>
            <person name="Dorris L."/>
            <person name="Duffey N."/>
            <person name="Dupes A."/>
            <person name="Elkins T."/>
            <person name="Engels R."/>
            <person name="Erickson J."/>
            <person name="Farina A."/>
            <person name="Faro S."/>
            <person name="Ferreira P."/>
            <person name="Fischer H."/>
            <person name="Fitzgerald M."/>
            <person name="Foley K."/>
            <person name="Gage D."/>
            <person name="Galagan J."/>
            <person name="Gearin G."/>
            <person name="Gnerre S."/>
            <person name="Gnirke A."/>
            <person name="Goyette A."/>
            <person name="Graham J."/>
            <person name="Grandbois E."/>
            <person name="Gyaltsen K."/>
            <person name="Hafez N."/>
            <person name="Hagopian D."/>
            <person name="Hagos B."/>
            <person name="Hall J."/>
            <person name="Hatcher B."/>
            <person name="Heller A."/>
            <person name="Higgins H."/>
            <person name="Honan T."/>
            <person name="Horn A."/>
            <person name="Houde N."/>
            <person name="Hughes L."/>
            <person name="Hulme W."/>
            <person name="Husby E."/>
            <person name="Iliev I."/>
            <person name="Jaffe D."/>
            <person name="Jones C."/>
            <person name="Kamal M."/>
            <person name="Kamat A."/>
            <person name="Kamvysselis M."/>
            <person name="Karlsson E."/>
            <person name="Kells C."/>
            <person name="Kieu A."/>
            <person name="Kisner P."/>
            <person name="Kodira C."/>
            <person name="Kulbokas E."/>
            <person name="Labutti K."/>
            <person name="Lama D."/>
            <person name="Landers T."/>
            <person name="Leger J."/>
            <person name="Levine S."/>
            <person name="Lewis D."/>
            <person name="Lewis T."/>
            <person name="Lindblad-toh K."/>
            <person name="Liu X."/>
            <person name="Lokyitsang T."/>
            <person name="Lokyitsang Y."/>
            <person name="Lucien O."/>
            <person name="Lui A."/>
            <person name="Ma L.J."/>
            <person name="Mabbitt R."/>
            <person name="Macdonald J."/>
            <person name="Maclean C."/>
            <person name="Major J."/>
            <person name="Manning J."/>
            <person name="Marabella R."/>
            <person name="Maru K."/>
            <person name="Matthews C."/>
            <person name="Mauceli E."/>
            <person name="Mccarthy M."/>
            <person name="Mcdonough S."/>
            <person name="Mcghee T."/>
            <person name="Meldrim J."/>
            <person name="Meneus L."/>
            <person name="Mesirov J."/>
            <person name="Mihalev A."/>
            <person name="Mihova T."/>
            <person name="Mikkelsen T."/>
            <person name="Mlenga V."/>
            <person name="Moru K."/>
            <person name="Mozes J."/>
            <person name="Mulrain L."/>
            <person name="Munson G."/>
            <person name="Naylor J."/>
            <person name="Newes C."/>
            <person name="Nguyen C."/>
            <person name="Nguyen N."/>
            <person name="Nguyen T."/>
            <person name="Nicol R."/>
            <person name="Nielsen C."/>
            <person name="Nizzari M."/>
            <person name="Norbu C."/>
            <person name="Norbu N."/>
            <person name="O'donnell P."/>
            <person name="Okoawo O."/>
            <person name="O'leary S."/>
            <person name="Omotosho B."/>
            <person name="O'neill K."/>
            <person name="Osman S."/>
            <person name="Parker S."/>
            <person name="Perrin D."/>
            <person name="Phunkhang P."/>
            <person name="Piqani B."/>
            <person name="Purcell S."/>
            <person name="Rachupka T."/>
            <person name="Ramasamy U."/>
            <person name="Rameau R."/>
            <person name="Ray V."/>
            <person name="Raymond C."/>
            <person name="Retta R."/>
            <person name="Richardson S."/>
            <person name="Rise C."/>
            <person name="Rodriguez J."/>
            <person name="Rogers J."/>
            <person name="Rogov P."/>
            <person name="Rutman M."/>
            <person name="Schupbach R."/>
            <person name="Seaman C."/>
            <person name="Settipalli S."/>
            <person name="Sharpe T."/>
            <person name="Sheridan J."/>
            <person name="Sherpa N."/>
            <person name="Shi J."/>
            <person name="Smirnov S."/>
            <person name="Smith C."/>
            <person name="Sougnez C."/>
            <person name="Spencer B."/>
            <person name="Stalker J."/>
            <person name="Stange-thomann N."/>
            <person name="Stavropoulos S."/>
            <person name="Stetson K."/>
            <person name="Stone C."/>
            <person name="Stone S."/>
            <person name="Stubbs M."/>
            <person name="Talamas J."/>
            <person name="Tchuinga P."/>
            <person name="Tenzing P."/>
            <person name="Tesfaye S."/>
            <person name="Theodore J."/>
            <person name="Thoulutsang Y."/>
            <person name="Topham K."/>
            <person name="Towey S."/>
            <person name="Tsamla T."/>
            <person name="Tsomo N."/>
            <person name="Vallee D."/>
            <person name="Vassiliev H."/>
            <person name="Venkataraman V."/>
            <person name="Vinson J."/>
            <person name="Vo A."/>
            <person name="Wade C."/>
            <person name="Wang S."/>
            <person name="Wangchuk T."/>
            <person name="Wangdi T."/>
            <person name="Whittaker C."/>
            <person name="Wilkinson J."/>
            <person name="Wu Y."/>
            <person name="Wyman D."/>
            <person name="Yadav S."/>
            <person name="Yang S."/>
            <person name="Yang X."/>
            <person name="Yeager S."/>
            <person name="Yee E."/>
            <person name="Young G."/>
            <person name="Zainoun J."/>
            <person name="Zembeck L."/>
            <person name="Zimmer A."/>
            <person name="Zody M."/>
            <person name="Lander E."/>
        </authorList>
    </citation>
    <scope>NUCLEOTIDE SEQUENCE [LARGE SCALE GENOMIC DNA]</scope>
</reference>
<dbReference type="GO" id="GO:0032418">
    <property type="term" value="P:lysosome localization"/>
    <property type="evidence" value="ECO:0007669"/>
    <property type="project" value="TreeGrafter"/>
</dbReference>
<dbReference type="eggNOG" id="KOG4514">
    <property type="taxonomic scope" value="Eukaryota"/>
</dbReference>
<evidence type="ECO:0000259" key="2">
    <source>
        <dbReference type="Pfam" id="PF10157"/>
    </source>
</evidence>
<dbReference type="PANTHER" id="PTHR13440:SF7">
    <property type="entry name" value="BLOC-1 RELATED COMPLEX SUBUNIT 6"/>
    <property type="match status" value="1"/>
</dbReference>
<dbReference type="GO" id="GO:0099078">
    <property type="term" value="C:BORC complex"/>
    <property type="evidence" value="ECO:0007669"/>
    <property type="project" value="TreeGrafter"/>
</dbReference>
<dbReference type="HOGENOM" id="CLU_1288516_0_0_1"/>
<protein>
    <recommendedName>
        <fullName evidence="2">BLOC-1-related complex subunit 6 C-terminal helix domain-containing protein</fullName>
    </recommendedName>
</protein>
<dbReference type="PANTHER" id="PTHR13440">
    <property type="entry name" value="BLOC-1 RELATED COMPLEX SUBUNIT 6"/>
    <property type="match status" value="1"/>
</dbReference>
<dbReference type="InParanoid" id="H2YQC9"/>
<feature type="compositionally biased region" description="Low complexity" evidence="1">
    <location>
        <begin position="24"/>
        <end position="35"/>
    </location>
</feature>
<reference evidence="3" key="2">
    <citation type="submission" date="2025-08" db="UniProtKB">
        <authorList>
            <consortium name="Ensembl"/>
        </authorList>
    </citation>
    <scope>IDENTIFICATION</scope>
</reference>
<dbReference type="Ensembl" id="ENSCSAVT00000007636.1">
    <property type="protein sequence ID" value="ENSCSAVP00000007537.1"/>
    <property type="gene ID" value="ENSCSAVG00000004500.1"/>
</dbReference>
<dbReference type="InterPro" id="IPR046465">
    <property type="entry name" value="BORCS6_C"/>
</dbReference>
<feature type="domain" description="BLOC-1-related complex subunit 6 C-terminal helix" evidence="2">
    <location>
        <begin position="105"/>
        <end position="204"/>
    </location>
</feature>
<dbReference type="GeneTree" id="ENSGT00490000043453"/>
<accession>H2YQC9</accession>
<dbReference type="Pfam" id="PF10157">
    <property type="entry name" value="BORCS6"/>
    <property type="match status" value="1"/>
</dbReference>
<sequence>MEVNNEEGSDIHQHSTIEQDEPLSENTQSSTETTQPLTEDDLFVNSLLRTGTVTLKGGQMSFVSKDFANHIYSASSHGSDLDSLTELSPTSSLTDGMFNKRSNMPIIDGSIINELETECDKLTHSVDAVIHQMSAKLNKITALSVGNIQTCSDVITEMGTAVDESVKSMYSLVAHAEELDDAMEPAYRIAAKINKIKDVLSALESHVH</sequence>
<evidence type="ECO:0000256" key="1">
    <source>
        <dbReference type="SAM" id="MobiDB-lite"/>
    </source>
</evidence>
<proteinExistence type="predicted"/>
<feature type="region of interest" description="Disordered" evidence="1">
    <location>
        <begin position="1"/>
        <end position="38"/>
    </location>
</feature>
<dbReference type="InterPro" id="IPR019314">
    <property type="entry name" value="BORCS6"/>
</dbReference>